<dbReference type="AlphaFoldDB" id="A0A3L6DQM5"/>
<dbReference type="EMBL" id="NCVQ01000009">
    <property type="protein sequence ID" value="PWZ10945.1"/>
    <property type="molecule type" value="Genomic_DNA"/>
</dbReference>
<reference evidence="1" key="1">
    <citation type="journal article" date="2018" name="Nat. Genet.">
        <title>Extensive intraspecific gene order and gene structural variations between Mo17 and other maize genomes.</title>
        <authorList>
            <person name="Sun S."/>
            <person name="Zhou Y."/>
            <person name="Chen J."/>
            <person name="Shi J."/>
            <person name="Zhao H."/>
            <person name="Zhao H."/>
            <person name="Song W."/>
            <person name="Zhang M."/>
            <person name="Cui Y."/>
            <person name="Dong X."/>
            <person name="Liu H."/>
            <person name="Ma X."/>
            <person name="Jiao Y."/>
            <person name="Wang B."/>
            <person name="Wei X."/>
            <person name="Stein J.C."/>
            <person name="Glaubitz J.C."/>
            <person name="Lu F."/>
            <person name="Yu G."/>
            <person name="Liang C."/>
            <person name="Fengler K."/>
            <person name="Li B."/>
            <person name="Rafalski A."/>
            <person name="Schnable P.S."/>
            <person name="Ware D.H."/>
            <person name="Buckler E.S."/>
            <person name="Lai J."/>
        </authorList>
    </citation>
    <scope>NUCLEOTIDE SEQUENCE [LARGE SCALE GENOMIC DNA]</scope>
    <source>
        <tissue evidence="1">Seedling</tissue>
    </source>
</reference>
<name>A0A3L6DQM5_MAIZE</name>
<organism evidence="1">
    <name type="scientific">Zea mays</name>
    <name type="common">Maize</name>
    <dbReference type="NCBI Taxonomy" id="4577"/>
    <lineage>
        <taxon>Eukaryota</taxon>
        <taxon>Viridiplantae</taxon>
        <taxon>Streptophyta</taxon>
        <taxon>Embryophyta</taxon>
        <taxon>Tracheophyta</taxon>
        <taxon>Spermatophyta</taxon>
        <taxon>Magnoliopsida</taxon>
        <taxon>Liliopsida</taxon>
        <taxon>Poales</taxon>
        <taxon>Poaceae</taxon>
        <taxon>PACMAD clade</taxon>
        <taxon>Panicoideae</taxon>
        <taxon>Andropogonodae</taxon>
        <taxon>Andropogoneae</taxon>
        <taxon>Tripsacinae</taxon>
        <taxon>Zea</taxon>
    </lineage>
</organism>
<gene>
    <name evidence="1" type="ORF">Zm00014a_042618</name>
</gene>
<proteinExistence type="predicted"/>
<dbReference type="Proteomes" id="UP000251960">
    <property type="component" value="Chromosome 8"/>
</dbReference>
<comment type="caution">
    <text evidence="1">The sequence shown here is derived from an EMBL/GenBank/DDBJ whole genome shotgun (WGS) entry which is preliminary data.</text>
</comment>
<evidence type="ECO:0000313" key="1">
    <source>
        <dbReference type="EMBL" id="PWZ10945.1"/>
    </source>
</evidence>
<protein>
    <submittedName>
        <fullName evidence="1">Uncharacterized protein</fullName>
    </submittedName>
</protein>
<accession>A0A3L6DQM5</accession>
<sequence>YKRLYRLQISRCSQVVV</sequence>
<feature type="non-terminal residue" evidence="1">
    <location>
        <position position="1"/>
    </location>
</feature>